<dbReference type="HOGENOM" id="CLU_051402_1_0_7"/>
<sequence length="161" mass="17540">MSKIGIFYATGKGDTQKACEYLASKLTAEILPVKDAGSEDFLKFDLLILASPSYGFGELQKDWEAKLETLKNADLSGKKVAILAVGNQERHPDSFCGGTVEFLPCIKKAKLIGATPNDGYKFDHSQSFINGKFIGLAIDTKGDAAYEAKLDKWAKQLKAEL</sequence>
<organism evidence="9 10">
    <name type="scientific">Campylobacter curvus (strain 525.92)</name>
    <dbReference type="NCBI Taxonomy" id="360105"/>
    <lineage>
        <taxon>Bacteria</taxon>
        <taxon>Pseudomonadati</taxon>
        <taxon>Campylobacterota</taxon>
        <taxon>Epsilonproteobacteria</taxon>
        <taxon>Campylobacterales</taxon>
        <taxon>Campylobacteraceae</taxon>
        <taxon>Campylobacter</taxon>
    </lineage>
</organism>
<dbReference type="PROSITE" id="PS50902">
    <property type="entry name" value="FLAVODOXIN_LIKE"/>
    <property type="match status" value="1"/>
</dbReference>
<evidence type="ECO:0000256" key="6">
    <source>
        <dbReference type="ARBA" id="ARBA00022982"/>
    </source>
</evidence>
<evidence type="ECO:0000256" key="5">
    <source>
        <dbReference type="ARBA" id="ARBA00022643"/>
    </source>
</evidence>
<comment type="cofactor">
    <cofactor evidence="1 7">
        <name>FMN</name>
        <dbReference type="ChEBI" id="CHEBI:58210"/>
    </cofactor>
</comment>
<dbReference type="Proteomes" id="UP000006380">
    <property type="component" value="Chromosome"/>
</dbReference>
<dbReference type="KEGG" id="ccv:CCV52592_1876"/>
<evidence type="ECO:0000256" key="4">
    <source>
        <dbReference type="ARBA" id="ARBA00022630"/>
    </source>
</evidence>
<protein>
    <recommendedName>
        <fullName evidence="7">Flavodoxin</fullName>
    </recommendedName>
</protein>
<evidence type="ECO:0000256" key="7">
    <source>
        <dbReference type="PIRNR" id="PIRNR038996"/>
    </source>
</evidence>
<proteinExistence type="inferred from homology"/>
<dbReference type="STRING" id="360105.CCV52592_1876"/>
<name>A7GYH9_CAMC5</name>
<dbReference type="OrthoDB" id="359268at2"/>
<dbReference type="RefSeq" id="WP_011992296.1">
    <property type="nucleotide sequence ID" value="NC_009715.2"/>
</dbReference>
<dbReference type="InterPro" id="IPR029039">
    <property type="entry name" value="Flavoprotein-like_sf"/>
</dbReference>
<dbReference type="Pfam" id="PF00258">
    <property type="entry name" value="Flavodoxin_1"/>
    <property type="match status" value="1"/>
</dbReference>
<keyword evidence="6 7" id="KW-0249">Electron transport</keyword>
<evidence type="ECO:0000256" key="3">
    <source>
        <dbReference type="ARBA" id="ARBA00022448"/>
    </source>
</evidence>
<dbReference type="AlphaFoldDB" id="A7GYH9"/>
<dbReference type="PIRSF" id="PIRSF038996">
    <property type="entry name" value="FldA"/>
    <property type="match status" value="1"/>
</dbReference>
<feature type="domain" description="Flavodoxin-like" evidence="8">
    <location>
        <begin position="4"/>
        <end position="158"/>
    </location>
</feature>
<evidence type="ECO:0000259" key="8">
    <source>
        <dbReference type="PROSITE" id="PS50902"/>
    </source>
</evidence>
<keyword evidence="10" id="KW-1185">Reference proteome</keyword>
<dbReference type="SUPFAM" id="SSF52218">
    <property type="entry name" value="Flavoproteins"/>
    <property type="match status" value="1"/>
</dbReference>
<dbReference type="InterPro" id="IPR050619">
    <property type="entry name" value="Flavodoxin"/>
</dbReference>
<comment type="similarity">
    <text evidence="2 7">Belongs to the flavodoxin family.</text>
</comment>
<evidence type="ECO:0000313" key="9">
    <source>
        <dbReference type="EMBL" id="EAU00091.1"/>
    </source>
</evidence>
<keyword evidence="3 7" id="KW-0813">Transport</keyword>
<keyword evidence="5 7" id="KW-0288">FMN</keyword>
<dbReference type="InterPro" id="IPR010086">
    <property type="entry name" value="Flavodoxin_lc"/>
</dbReference>
<dbReference type="GO" id="GO:0010181">
    <property type="term" value="F:FMN binding"/>
    <property type="evidence" value="ECO:0007669"/>
    <property type="project" value="UniProtKB-UniRule"/>
</dbReference>
<dbReference type="PANTHER" id="PTHR42809:SF1">
    <property type="entry name" value="FLAVODOXIN 1"/>
    <property type="match status" value="1"/>
</dbReference>
<evidence type="ECO:0000256" key="2">
    <source>
        <dbReference type="ARBA" id="ARBA00005267"/>
    </source>
</evidence>
<comment type="function">
    <text evidence="7">Low-potential electron donor to a number of redox enzymes.</text>
</comment>
<evidence type="ECO:0000313" key="10">
    <source>
        <dbReference type="Proteomes" id="UP000006380"/>
    </source>
</evidence>
<dbReference type="GO" id="GO:0009055">
    <property type="term" value="F:electron transfer activity"/>
    <property type="evidence" value="ECO:0007669"/>
    <property type="project" value="UniProtKB-UniRule"/>
</dbReference>
<reference evidence="9" key="1">
    <citation type="submission" date="2016-07" db="EMBL/GenBank/DDBJ databases">
        <title>Comparative genomics of the Campylobacter concisus group.</title>
        <authorList>
            <person name="Miller W.G."/>
            <person name="Yee E."/>
            <person name="Chapman M.H."/>
            <person name="Huynh S."/>
            <person name="Bono J.L."/>
            <person name="On S.L.W."/>
            <person name="StLeger J."/>
            <person name="Foster G."/>
            <person name="Parker C.T."/>
        </authorList>
    </citation>
    <scope>NUCLEOTIDE SEQUENCE</scope>
    <source>
        <strain evidence="9">525.92</strain>
    </source>
</reference>
<accession>A7GYH9</accession>
<dbReference type="EMBL" id="CP000767">
    <property type="protein sequence ID" value="EAU00091.1"/>
    <property type="molecule type" value="Genomic_DNA"/>
</dbReference>
<dbReference type="Gene3D" id="3.40.50.360">
    <property type="match status" value="1"/>
</dbReference>
<evidence type="ECO:0000256" key="1">
    <source>
        <dbReference type="ARBA" id="ARBA00001917"/>
    </source>
</evidence>
<dbReference type="PANTHER" id="PTHR42809">
    <property type="entry name" value="FLAVODOXIN 2"/>
    <property type="match status" value="1"/>
</dbReference>
<keyword evidence="4 7" id="KW-0285">Flavoprotein</keyword>
<gene>
    <name evidence="9" type="ORF">CCV52592_1876</name>
</gene>
<dbReference type="InterPro" id="IPR008254">
    <property type="entry name" value="Flavodoxin/NO_synth"/>
</dbReference>